<comment type="subcellular location">
    <subcellularLocation>
        <location evidence="1">Cell membrane</location>
        <topology evidence="1">Single-pass type I membrane protein</topology>
    </subcellularLocation>
</comment>
<sequence>MELHVDTVSTKLVSILLILCGILSLTKLDGCLGHVDHHHHVHTGCIDVERNALLQFKHGITMDPSGRLSSWEGKDCCKWRGVSCDNTTRHVIKLNLRNPSPLYYQGNDQDNQLYGVDPFDNIRNLSTLRYLDLNYNHASVSTDNYLNSTLPYWLLNLENLVHLNLYSNIFHGPLLDLRNNIGGQLSKNMGNLCNLQTLDLSWNHISGEITNFLESLSRCSNSKIESLDLSDNELVGNLPNSLGFIKSLKYLYLFRNFLQGSIPNSIGNLTSLQEVYLFQNNMSDIPESIGQLSMLTMLDISYNFWEGVITELHLANLSSLKELRMDQNSSDMSLVFNISSDWLPPFKLRVLYMNLCRLGPKFPTWLMNQNGLTSVTLIKAGISGMVPNWFWQLDLQLGFLDFSLNNMSGKVPNSRFRFKPNSLVNLDSNHFGGSLPLFSSNISQLSLRNNQFWGPIPWNIGEVMPFLELLDISNNSFNGSIPLSVGNLNQLEALVISNNHLTGEIPNIWANMSSLKILDMSNSRFSGTFPTSMGSLTRLHYFILSNNSLFDLLGGSKSTLSLLRMRSNFFTGNISSEFCGFSNLHVLDLSNNGLTGHVPHCIGNLNGMKSDKWMPDFGTSRESFTIVGKGIELEYSYKIDYAVNSLDLSNNNLSGEIPMELASLIRLWTLNLSMNHLIGEIPADIGNMKWLESLDLSMNKLVGQIPVSMTYLTFLSHLNLSYNNLSGRIPTSNQLQTIYQGNVGLCGKPLQTNCSDDNGQNSTQGSEEEDKDSDVGNEFANLGFFISMALGFIVGFWGVFGTLSIKKSWRKAYFGFVDRVLCMLLNVSNDVSRLGNKLITIMISLQFYDSYHGLEFFAFELLQEQDQPAERGST</sequence>
<evidence type="ECO:0000259" key="14">
    <source>
        <dbReference type="Pfam" id="PF08263"/>
    </source>
</evidence>
<feature type="transmembrane region" description="Helical" evidence="13">
    <location>
        <begin position="782"/>
        <end position="803"/>
    </location>
</feature>
<dbReference type="SUPFAM" id="SSF52047">
    <property type="entry name" value="RNI-like"/>
    <property type="match status" value="1"/>
</dbReference>
<dbReference type="Pfam" id="PF23598">
    <property type="entry name" value="LRR_14"/>
    <property type="match status" value="1"/>
</dbReference>
<name>A0A8K0GSB6_9ROSA</name>
<dbReference type="GO" id="GO:0005886">
    <property type="term" value="C:plasma membrane"/>
    <property type="evidence" value="ECO:0007669"/>
    <property type="project" value="UniProtKB-SubCell"/>
</dbReference>
<feature type="region of interest" description="Disordered" evidence="12">
    <location>
        <begin position="754"/>
        <end position="774"/>
    </location>
</feature>
<keyword evidence="7" id="KW-0677">Repeat</keyword>
<keyword evidence="6" id="KW-0732">Signal</keyword>
<dbReference type="EMBL" id="VOIH02000010">
    <property type="protein sequence ID" value="KAF3435148.1"/>
    <property type="molecule type" value="Genomic_DNA"/>
</dbReference>
<evidence type="ECO:0000256" key="9">
    <source>
        <dbReference type="ARBA" id="ARBA00023136"/>
    </source>
</evidence>
<dbReference type="InterPro" id="IPR055414">
    <property type="entry name" value="LRR_R13L4/SHOC2-like"/>
</dbReference>
<keyword evidence="10" id="KW-0675">Receptor</keyword>
<dbReference type="InterPro" id="IPR013210">
    <property type="entry name" value="LRR_N_plant-typ"/>
</dbReference>
<keyword evidence="17" id="KW-1185">Reference proteome</keyword>
<evidence type="ECO:0000259" key="15">
    <source>
        <dbReference type="Pfam" id="PF23598"/>
    </source>
</evidence>
<dbReference type="PANTHER" id="PTHR48063:SF81">
    <property type="entry name" value="LEUCINE-RICH REPEAT-CONTAINING N-TERMINAL PLANT-TYPE DOMAIN-CONTAINING PROTEIN"/>
    <property type="match status" value="1"/>
</dbReference>
<dbReference type="AlphaFoldDB" id="A0A8K0GSB6"/>
<gene>
    <name evidence="16" type="ORF">FNV43_RR22235</name>
</gene>
<proteinExistence type="inferred from homology"/>
<keyword evidence="5 13" id="KW-0812">Transmembrane</keyword>
<keyword evidence="9 13" id="KW-0472">Membrane</keyword>
<evidence type="ECO:0000256" key="5">
    <source>
        <dbReference type="ARBA" id="ARBA00022692"/>
    </source>
</evidence>
<dbReference type="InterPro" id="IPR046956">
    <property type="entry name" value="RLP23-like"/>
</dbReference>
<keyword evidence="4" id="KW-0433">Leucine-rich repeat</keyword>
<feature type="domain" description="Leucine-rich repeat-containing N-terminal plant-type" evidence="14">
    <location>
        <begin position="49"/>
        <end position="85"/>
    </location>
</feature>
<keyword evidence="11" id="KW-0325">Glycoprotein</keyword>
<evidence type="ECO:0000256" key="3">
    <source>
        <dbReference type="ARBA" id="ARBA00022475"/>
    </source>
</evidence>
<dbReference type="SUPFAM" id="SSF52058">
    <property type="entry name" value="L domain-like"/>
    <property type="match status" value="1"/>
</dbReference>
<evidence type="ECO:0000256" key="11">
    <source>
        <dbReference type="ARBA" id="ARBA00023180"/>
    </source>
</evidence>
<dbReference type="FunFam" id="3.80.10.10:FF:000213">
    <property type="entry name" value="Tyrosine-sulfated glycopeptide receptor 1"/>
    <property type="match status" value="1"/>
</dbReference>
<keyword evidence="3" id="KW-1003">Cell membrane</keyword>
<dbReference type="Pfam" id="PF00560">
    <property type="entry name" value="LRR_1"/>
    <property type="match status" value="9"/>
</dbReference>
<evidence type="ECO:0008006" key="18">
    <source>
        <dbReference type="Google" id="ProtNLM"/>
    </source>
</evidence>
<evidence type="ECO:0000256" key="8">
    <source>
        <dbReference type="ARBA" id="ARBA00022989"/>
    </source>
</evidence>
<evidence type="ECO:0000256" key="2">
    <source>
        <dbReference type="ARBA" id="ARBA00009592"/>
    </source>
</evidence>
<protein>
    <recommendedName>
        <fullName evidence="18">Leucine-rich repeat-containing N-terminal plant-type domain-containing protein</fullName>
    </recommendedName>
</protein>
<dbReference type="SMART" id="SM00369">
    <property type="entry name" value="LRR_TYP"/>
    <property type="match status" value="5"/>
</dbReference>
<evidence type="ECO:0000256" key="4">
    <source>
        <dbReference type="ARBA" id="ARBA00022614"/>
    </source>
</evidence>
<comment type="similarity">
    <text evidence="2">Belongs to the RLP family.</text>
</comment>
<evidence type="ECO:0000256" key="12">
    <source>
        <dbReference type="SAM" id="MobiDB-lite"/>
    </source>
</evidence>
<comment type="caution">
    <text evidence="16">The sequence shown here is derived from an EMBL/GenBank/DDBJ whole genome shotgun (WGS) entry which is preliminary data.</text>
</comment>
<evidence type="ECO:0000313" key="17">
    <source>
        <dbReference type="Proteomes" id="UP000796880"/>
    </source>
</evidence>
<feature type="compositionally biased region" description="Polar residues" evidence="12">
    <location>
        <begin position="754"/>
        <end position="765"/>
    </location>
</feature>
<dbReference type="Gene3D" id="3.80.10.10">
    <property type="entry name" value="Ribonuclease Inhibitor"/>
    <property type="match status" value="5"/>
</dbReference>
<evidence type="ECO:0000256" key="6">
    <source>
        <dbReference type="ARBA" id="ARBA00022729"/>
    </source>
</evidence>
<evidence type="ECO:0000313" key="16">
    <source>
        <dbReference type="EMBL" id="KAF3435148.1"/>
    </source>
</evidence>
<evidence type="ECO:0000256" key="1">
    <source>
        <dbReference type="ARBA" id="ARBA00004251"/>
    </source>
</evidence>
<reference evidence="16" key="1">
    <citation type="submission" date="2020-03" db="EMBL/GenBank/DDBJ databases">
        <title>A high-quality chromosome-level genome assembly of a woody plant with both climbing and erect habits, Rhamnella rubrinervis.</title>
        <authorList>
            <person name="Lu Z."/>
            <person name="Yang Y."/>
            <person name="Zhu X."/>
            <person name="Sun Y."/>
        </authorList>
    </citation>
    <scope>NUCLEOTIDE SEQUENCE</scope>
    <source>
        <strain evidence="16">BYM</strain>
        <tissue evidence="16">Leaf</tissue>
    </source>
</reference>
<dbReference type="OrthoDB" id="1162489at2759"/>
<dbReference type="InterPro" id="IPR001611">
    <property type="entry name" value="Leu-rich_rpt"/>
</dbReference>
<evidence type="ECO:0000256" key="10">
    <source>
        <dbReference type="ARBA" id="ARBA00023170"/>
    </source>
</evidence>
<dbReference type="Proteomes" id="UP000796880">
    <property type="component" value="Unassembled WGS sequence"/>
</dbReference>
<feature type="domain" description="Disease resistance R13L4/SHOC-2-like LRR" evidence="15">
    <location>
        <begin position="225"/>
        <end position="377"/>
    </location>
</feature>
<dbReference type="PROSITE" id="PS51450">
    <property type="entry name" value="LRR"/>
    <property type="match status" value="1"/>
</dbReference>
<evidence type="ECO:0000256" key="13">
    <source>
        <dbReference type="SAM" id="Phobius"/>
    </source>
</evidence>
<dbReference type="InterPro" id="IPR003591">
    <property type="entry name" value="Leu-rich_rpt_typical-subtyp"/>
</dbReference>
<dbReference type="InterPro" id="IPR032675">
    <property type="entry name" value="LRR_dom_sf"/>
</dbReference>
<dbReference type="FunFam" id="3.80.10.10:FF:000383">
    <property type="entry name" value="Leucine-rich repeat receptor protein kinase EMS1"/>
    <property type="match status" value="1"/>
</dbReference>
<organism evidence="16 17">
    <name type="scientific">Rhamnella rubrinervis</name>
    <dbReference type="NCBI Taxonomy" id="2594499"/>
    <lineage>
        <taxon>Eukaryota</taxon>
        <taxon>Viridiplantae</taxon>
        <taxon>Streptophyta</taxon>
        <taxon>Embryophyta</taxon>
        <taxon>Tracheophyta</taxon>
        <taxon>Spermatophyta</taxon>
        <taxon>Magnoliopsida</taxon>
        <taxon>eudicotyledons</taxon>
        <taxon>Gunneridae</taxon>
        <taxon>Pentapetalae</taxon>
        <taxon>rosids</taxon>
        <taxon>fabids</taxon>
        <taxon>Rosales</taxon>
        <taxon>Rhamnaceae</taxon>
        <taxon>rhamnoid group</taxon>
        <taxon>Rhamneae</taxon>
        <taxon>Rhamnella</taxon>
    </lineage>
</organism>
<dbReference type="PANTHER" id="PTHR48063">
    <property type="entry name" value="LRR RECEPTOR-LIKE KINASE"/>
    <property type="match status" value="1"/>
</dbReference>
<accession>A0A8K0GSB6</accession>
<keyword evidence="8 13" id="KW-1133">Transmembrane helix</keyword>
<evidence type="ECO:0000256" key="7">
    <source>
        <dbReference type="ARBA" id="ARBA00022737"/>
    </source>
</evidence>
<dbReference type="Pfam" id="PF08263">
    <property type="entry name" value="LRRNT_2"/>
    <property type="match status" value="1"/>
</dbReference>
<dbReference type="FunFam" id="3.80.10.10:FF:001362">
    <property type="entry name" value="Lrr receptor-like serinethreonine-protein kinase gso2"/>
    <property type="match status" value="1"/>
</dbReference>